<accession>A0A0V0QTR2</accession>
<proteinExistence type="predicted"/>
<protein>
    <submittedName>
        <fullName evidence="1">Uncharacterized protein</fullName>
    </submittedName>
</protein>
<comment type="caution">
    <text evidence="1">The sequence shown here is derived from an EMBL/GenBank/DDBJ whole genome shotgun (WGS) entry which is preliminary data.</text>
</comment>
<name>A0A0V0QTR2_PSEPJ</name>
<organism evidence="1 2">
    <name type="scientific">Pseudocohnilembus persalinus</name>
    <name type="common">Ciliate</name>
    <dbReference type="NCBI Taxonomy" id="266149"/>
    <lineage>
        <taxon>Eukaryota</taxon>
        <taxon>Sar</taxon>
        <taxon>Alveolata</taxon>
        <taxon>Ciliophora</taxon>
        <taxon>Intramacronucleata</taxon>
        <taxon>Oligohymenophorea</taxon>
        <taxon>Scuticociliatia</taxon>
        <taxon>Philasterida</taxon>
        <taxon>Pseudocohnilembidae</taxon>
        <taxon>Pseudocohnilembus</taxon>
    </lineage>
</organism>
<reference evidence="1 2" key="1">
    <citation type="journal article" date="2015" name="Sci. Rep.">
        <title>Genome of the facultative scuticociliatosis pathogen Pseudocohnilembus persalinus provides insight into its virulence through horizontal gene transfer.</title>
        <authorList>
            <person name="Xiong J."/>
            <person name="Wang G."/>
            <person name="Cheng J."/>
            <person name="Tian M."/>
            <person name="Pan X."/>
            <person name="Warren A."/>
            <person name="Jiang C."/>
            <person name="Yuan D."/>
            <person name="Miao W."/>
        </authorList>
    </citation>
    <scope>NUCLEOTIDE SEQUENCE [LARGE SCALE GENOMIC DNA]</scope>
    <source>
        <strain evidence="1">36N120E</strain>
    </source>
</reference>
<sequence length="146" mass="17190">MGNCQFIDPSLKLSIEIQGKQQKFRQKNKITTEVDFKVGELLDDFCIRIKKLYQFTKKYPSYDIEILYTDGNKVVLPYDQTENIQLIKETEQINFKFYSKQNSCRYQLSPIIEHSTFQEIDSEFQNSQGILKELQGSNKIQSLTKI</sequence>
<dbReference type="InParanoid" id="A0A0V0QTR2"/>
<keyword evidence="2" id="KW-1185">Reference proteome</keyword>
<evidence type="ECO:0000313" key="1">
    <source>
        <dbReference type="EMBL" id="KRX05646.1"/>
    </source>
</evidence>
<dbReference type="Proteomes" id="UP000054937">
    <property type="component" value="Unassembled WGS sequence"/>
</dbReference>
<gene>
    <name evidence="1" type="ORF">PPERSA_09786</name>
</gene>
<dbReference type="EMBL" id="LDAU01000105">
    <property type="protein sequence ID" value="KRX05646.1"/>
    <property type="molecule type" value="Genomic_DNA"/>
</dbReference>
<evidence type="ECO:0000313" key="2">
    <source>
        <dbReference type="Proteomes" id="UP000054937"/>
    </source>
</evidence>
<dbReference type="AlphaFoldDB" id="A0A0V0QTR2"/>